<dbReference type="Gene3D" id="3.40.50.2000">
    <property type="entry name" value="Glycogen Phosphorylase B"/>
    <property type="match status" value="2"/>
</dbReference>
<protein>
    <recommendedName>
        <fullName evidence="3">Glycosyltransferase family 1 protein</fullName>
    </recommendedName>
</protein>
<dbReference type="AlphaFoldDB" id="A0A2A4AK31"/>
<comment type="caution">
    <text evidence="1">The sequence shown here is derived from an EMBL/GenBank/DDBJ whole genome shotgun (WGS) entry which is preliminary data.</text>
</comment>
<gene>
    <name evidence="1" type="ORF">COM45_08030</name>
</gene>
<organism evidence="1 2">
    <name type="scientific">Corynebacterium accolens</name>
    <dbReference type="NCBI Taxonomy" id="38284"/>
    <lineage>
        <taxon>Bacteria</taxon>
        <taxon>Bacillati</taxon>
        <taxon>Actinomycetota</taxon>
        <taxon>Actinomycetes</taxon>
        <taxon>Mycobacteriales</taxon>
        <taxon>Corynebacteriaceae</taxon>
        <taxon>Corynebacterium</taxon>
    </lineage>
</organism>
<reference evidence="1 2" key="1">
    <citation type="submission" date="2017-09" db="EMBL/GenBank/DDBJ databases">
        <title>Draft Genome Sequence of Corynebacterium accolens AH4003.</title>
        <authorList>
            <person name="Chen Y."/>
            <person name="Oosthuysen W.F."/>
            <person name="Kelley S."/>
            <person name="Horswill A."/>
        </authorList>
    </citation>
    <scope>NUCLEOTIDE SEQUENCE [LARGE SCALE GENOMIC DNA]</scope>
    <source>
        <strain evidence="1 2">AH4003</strain>
    </source>
</reference>
<dbReference type="SUPFAM" id="SSF53756">
    <property type="entry name" value="UDP-Glycosyltransferase/glycogen phosphorylase"/>
    <property type="match status" value="1"/>
</dbReference>
<evidence type="ECO:0000313" key="1">
    <source>
        <dbReference type="EMBL" id="PCC82754.1"/>
    </source>
</evidence>
<accession>A0A2A4AK31</accession>
<evidence type="ECO:0000313" key="2">
    <source>
        <dbReference type="Proteomes" id="UP000218690"/>
    </source>
</evidence>
<dbReference type="Proteomes" id="UP000218690">
    <property type="component" value="Unassembled WGS sequence"/>
</dbReference>
<name>A0A2A4AK31_9CORY</name>
<dbReference type="EMBL" id="NWBP01000023">
    <property type="protein sequence ID" value="PCC82754.1"/>
    <property type="molecule type" value="Genomic_DNA"/>
</dbReference>
<proteinExistence type="predicted"/>
<evidence type="ECO:0008006" key="3">
    <source>
        <dbReference type="Google" id="ProtNLM"/>
    </source>
</evidence>
<sequence>MTVQELDELKRPLAGVSIRESVSPGQKVSLFVETVSDDDRPNIALIAFKFLDSNGGTVELPDWTHYSEAVGHYAYLSQSVGGEPVQDHWSFVVPPSAVAFEAEGRQWKKGTNTALLGEFIFQDVSTGVSAFRFPSGAPASISSREFIQNIAVKPSERALTLSATYVPSAELKSVAPLSIRFMDRHGHELLGASDLPQNPKFGSFIGLPAGPNEETEFNCTIEVPEEAVSLEIKGMDWGKSQADILGPFKRVDASEESFSIESFIQQLGVETPLLIIDTTAPPLGHETLALRPNNLAAAYSRAGIGVVFIPFGSLKGFPAKVSDRLAQVPRTDFDRLIEVVVEERDSQNSTFICSSFPSIQSITAVQRLKSAGWNTVYECRDDMEEFNRVGYSKWYDPQLERQMLRMVDTVVSVSTALDAKLVSLYPSLERHFVIPNAVNKHVIETTQGLRAPQVTTQRNSSNKVGYVGHLTDSWFDWPLVIEAAQRLPDVIFEIVGHGMPKNIKLPGNVEYLGPKSHDELRPLVQTWKVGLIPFADIPLTRSVDPNKIYEYFAWGLRCVSAPMGMVHEYPSTWVYRGVDEFVESIESALASDLTDTEVEGLTRFLGSASWDDRAREMLEIMNPHAINH</sequence>